<evidence type="ECO:0000313" key="2">
    <source>
        <dbReference type="Proteomes" id="UP001152300"/>
    </source>
</evidence>
<proteinExistence type="predicted"/>
<reference evidence="1" key="1">
    <citation type="submission" date="2022-11" db="EMBL/GenBank/DDBJ databases">
        <title>Genome Resource of Sclerotinia nivalis Strain SnTB1, a Plant Pathogen Isolated from American Ginseng.</title>
        <authorList>
            <person name="Fan S."/>
        </authorList>
    </citation>
    <scope>NUCLEOTIDE SEQUENCE</scope>
    <source>
        <strain evidence="1">SnTB1</strain>
    </source>
</reference>
<sequence>MADLGPNGEAQHAPLRRRMLGCEFTYDNINLLQCKGYSFDPLPDPEVFHEKNHDINYWKAKLAFRGAPSAGNDMMELI</sequence>
<comment type="caution">
    <text evidence="1">The sequence shown here is derived from an EMBL/GenBank/DDBJ whole genome shotgun (WGS) entry which is preliminary data.</text>
</comment>
<name>A0A9X0DDN6_9HELO</name>
<dbReference type="AlphaFoldDB" id="A0A9X0DDN6"/>
<organism evidence="1 2">
    <name type="scientific">Sclerotinia nivalis</name>
    <dbReference type="NCBI Taxonomy" id="352851"/>
    <lineage>
        <taxon>Eukaryota</taxon>
        <taxon>Fungi</taxon>
        <taxon>Dikarya</taxon>
        <taxon>Ascomycota</taxon>
        <taxon>Pezizomycotina</taxon>
        <taxon>Leotiomycetes</taxon>
        <taxon>Helotiales</taxon>
        <taxon>Sclerotiniaceae</taxon>
        <taxon>Sclerotinia</taxon>
    </lineage>
</organism>
<keyword evidence="2" id="KW-1185">Reference proteome</keyword>
<dbReference type="OrthoDB" id="3557347at2759"/>
<evidence type="ECO:0000313" key="1">
    <source>
        <dbReference type="EMBL" id="KAJ8058969.1"/>
    </source>
</evidence>
<protein>
    <submittedName>
        <fullName evidence="1">Uncharacterized protein</fullName>
    </submittedName>
</protein>
<gene>
    <name evidence="1" type="ORF">OCU04_011953</name>
</gene>
<dbReference type="Proteomes" id="UP001152300">
    <property type="component" value="Unassembled WGS sequence"/>
</dbReference>
<accession>A0A9X0DDN6</accession>
<dbReference type="EMBL" id="JAPEIS010000015">
    <property type="protein sequence ID" value="KAJ8058969.1"/>
    <property type="molecule type" value="Genomic_DNA"/>
</dbReference>